<evidence type="ECO:0000256" key="7">
    <source>
        <dbReference type="ARBA" id="ARBA00022832"/>
    </source>
</evidence>
<comment type="subcellular location">
    <subcellularLocation>
        <location evidence="1">Membrane</location>
        <topology evidence="1">Multi-pass membrane protein</topology>
    </subcellularLocation>
</comment>
<comment type="similarity">
    <text evidence="3">Belongs to the very long-chain fatty acids dehydratase HACD family.</text>
</comment>
<dbReference type="KEGG" id="bbo:BBOV_III006410"/>
<accession>A7ANR8</accession>
<evidence type="ECO:0000256" key="8">
    <source>
        <dbReference type="ARBA" id="ARBA00022989"/>
    </source>
</evidence>
<evidence type="ECO:0000256" key="12">
    <source>
        <dbReference type="ARBA" id="ARBA00023239"/>
    </source>
</evidence>
<evidence type="ECO:0000313" key="14">
    <source>
        <dbReference type="EMBL" id="EDO08202.1"/>
    </source>
</evidence>
<feature type="transmembrane region" description="Helical" evidence="13">
    <location>
        <begin position="67"/>
        <end position="85"/>
    </location>
</feature>
<reference evidence="15" key="2">
    <citation type="journal article" date="2020" name="Data Brief">
        <title>Transcriptome dataset of Babesia bovis life stages within vertebrate and invertebrate hosts.</title>
        <authorList>
            <person name="Ueti M.W."/>
            <person name="Johnson W.C."/>
            <person name="Kappmeyer L.S."/>
            <person name="Herndon D.R."/>
            <person name="Mousel M.R."/>
            <person name="Reif K.E."/>
            <person name="Taus N.S."/>
            <person name="Ifeonu O.O."/>
            <person name="Silva J.C."/>
            <person name="Suarez C.E."/>
            <person name="Brayton K.A."/>
        </authorList>
    </citation>
    <scope>NUCLEOTIDE SEQUENCE [LARGE SCALE GENOMIC DNA]</scope>
</reference>
<keyword evidence="7" id="KW-0276">Fatty acid metabolism</keyword>
<keyword evidence="15" id="KW-1185">Reference proteome</keyword>
<feature type="transmembrane region" description="Helical" evidence="13">
    <location>
        <begin position="205"/>
        <end position="228"/>
    </location>
</feature>
<reference evidence="14 15" key="1">
    <citation type="journal article" date="2007" name="PLoS Pathog.">
        <title>Genome sequence of Babesia bovis and comparative analysis of apicomplexan hemoprotozoa.</title>
        <authorList>
            <person name="Brayton K.A."/>
            <person name="Lau A.O.T."/>
            <person name="Herndon D.R."/>
            <person name="Hannick L."/>
            <person name="Kappmeyer L.S."/>
            <person name="Berens S.J."/>
            <person name="Bidwell S.L."/>
            <person name="Brown W.C."/>
            <person name="Crabtree J."/>
            <person name="Fadrosh D."/>
            <person name="Feldblum T."/>
            <person name="Forberger H.A."/>
            <person name="Haas B.J."/>
            <person name="Howell J.M."/>
            <person name="Khouri H."/>
            <person name="Koo H."/>
            <person name="Mann D.J."/>
            <person name="Norimine J."/>
            <person name="Paulsen I.T."/>
            <person name="Radune D."/>
            <person name="Ren Q."/>
            <person name="Smith R.K. Jr."/>
            <person name="Suarez C.E."/>
            <person name="White O."/>
            <person name="Wortman J.R."/>
            <person name="Knowles D.P. Jr."/>
            <person name="McElwain T.F."/>
            <person name="Nene V.M."/>
        </authorList>
    </citation>
    <scope>NUCLEOTIDE SEQUENCE [LARGE SCALE GENOMIC DNA]</scope>
    <source>
        <strain evidence="14">T2Bo</strain>
    </source>
</reference>
<feature type="transmembrane region" description="Helical" evidence="13">
    <location>
        <begin position="161"/>
        <end position="185"/>
    </location>
</feature>
<proteinExistence type="inferred from homology"/>
<evidence type="ECO:0000256" key="9">
    <source>
        <dbReference type="ARBA" id="ARBA00023098"/>
    </source>
</evidence>
<dbReference type="EC" id="4.2.1.134" evidence="4"/>
<evidence type="ECO:0000256" key="13">
    <source>
        <dbReference type="SAM" id="Phobius"/>
    </source>
</evidence>
<keyword evidence="12" id="KW-0456">Lyase</keyword>
<gene>
    <name evidence="14" type="ORF">BBOV_III006410</name>
</gene>
<evidence type="ECO:0000256" key="11">
    <source>
        <dbReference type="ARBA" id="ARBA00023160"/>
    </source>
</evidence>
<keyword evidence="11" id="KW-0275">Fatty acid biosynthesis</keyword>
<keyword evidence="5" id="KW-0444">Lipid biosynthesis</keyword>
<dbReference type="InParanoid" id="A7ANR8"/>
<evidence type="ECO:0000256" key="3">
    <source>
        <dbReference type="ARBA" id="ARBA00007811"/>
    </source>
</evidence>
<dbReference type="AlphaFoldDB" id="A7ANR8"/>
<keyword evidence="9" id="KW-0443">Lipid metabolism</keyword>
<dbReference type="Pfam" id="PF04387">
    <property type="entry name" value="PTPLA"/>
    <property type="match status" value="1"/>
</dbReference>
<keyword evidence="8 13" id="KW-1133">Transmembrane helix</keyword>
<keyword evidence="10 13" id="KW-0472">Membrane</keyword>
<evidence type="ECO:0000256" key="1">
    <source>
        <dbReference type="ARBA" id="ARBA00004141"/>
    </source>
</evidence>
<sequence>MYESQLPPRTTWYGKLVLLHYISSLCIWLSVELLLLTYFLRLEKGKWPSITTIANTNPSEFWNYIRPFFQCGLIAQCLTAVYAFFDGQVKGALCLLALEQCIRVVAVYFTALPLLKGAVSLRALLIVVSGWTLLSILRCLDALYARKGSRHGILEWISHKVFLLLYPLIAFEELFLLRTSATLLQTNPLAREFPSRMPNIYNFEIDVYLIYNVLPFVMVPSALIFYCLKLRNRKLKDL</sequence>
<evidence type="ECO:0000256" key="10">
    <source>
        <dbReference type="ARBA" id="ARBA00023136"/>
    </source>
</evidence>
<evidence type="ECO:0000256" key="5">
    <source>
        <dbReference type="ARBA" id="ARBA00022516"/>
    </source>
</evidence>
<evidence type="ECO:0000313" key="15">
    <source>
        <dbReference type="Proteomes" id="UP000002173"/>
    </source>
</evidence>
<dbReference type="FunCoup" id="A7ANR8">
    <property type="interactions" value="81"/>
</dbReference>
<dbReference type="EMBL" id="AAXT01000001">
    <property type="protein sequence ID" value="EDO08202.1"/>
    <property type="molecule type" value="Genomic_DNA"/>
</dbReference>
<evidence type="ECO:0000256" key="2">
    <source>
        <dbReference type="ARBA" id="ARBA00005194"/>
    </source>
</evidence>
<feature type="transmembrane region" description="Helical" evidence="13">
    <location>
        <begin position="12"/>
        <end position="40"/>
    </location>
</feature>
<dbReference type="UniPathway" id="UPA00094"/>
<comment type="caution">
    <text evidence="14">The sequence shown here is derived from an EMBL/GenBank/DDBJ whole genome shotgun (WGS) entry which is preliminary data.</text>
</comment>
<dbReference type="VEuPathDB" id="PiroplasmaDB:BBOV_III006410"/>
<evidence type="ECO:0000256" key="4">
    <source>
        <dbReference type="ARBA" id="ARBA00013122"/>
    </source>
</evidence>
<dbReference type="GeneID" id="5480021"/>
<reference evidence="15" key="3">
    <citation type="journal article" date="2021" name="Int. J. Parasitol.">
        <title>Comparative analysis of gene expression between Babesia bovis blood stages and kinetes allowed by improved genome annotation.</title>
        <authorList>
            <person name="Ueti M.W."/>
            <person name="Johnson W.C."/>
            <person name="Kappmeyer L.S."/>
            <person name="Herndon D.R."/>
            <person name="Mousel M.R."/>
            <person name="Reif K.E."/>
            <person name="Taus N.S."/>
            <person name="Ifeonu O.O."/>
            <person name="Silva J.C."/>
            <person name="Suarez C.E."/>
            <person name="Brayton K.A."/>
        </authorList>
    </citation>
    <scope>NUCLEOTIDE SEQUENCE [LARGE SCALE GENOMIC DNA]</scope>
</reference>
<dbReference type="GO" id="GO:0016020">
    <property type="term" value="C:membrane"/>
    <property type="evidence" value="ECO:0007669"/>
    <property type="project" value="UniProtKB-SubCell"/>
</dbReference>
<dbReference type="InterPro" id="IPR007482">
    <property type="entry name" value="Tyr_Pase-like_PTPLA"/>
</dbReference>
<dbReference type="Proteomes" id="UP000002173">
    <property type="component" value="Unassembled WGS sequence"/>
</dbReference>
<dbReference type="OMA" id="EWISHKV"/>
<keyword evidence="6 13" id="KW-0812">Transmembrane</keyword>
<dbReference type="eggNOG" id="ENOG502TNB8">
    <property type="taxonomic scope" value="Eukaryota"/>
</dbReference>
<name>A7ANR8_BABBO</name>
<protein>
    <recommendedName>
        <fullName evidence="4">very-long-chain (3R)-3-hydroxyacyl-CoA dehydratase</fullName>
        <ecNumber evidence="4">4.2.1.134</ecNumber>
    </recommendedName>
</protein>
<organism evidence="14 15">
    <name type="scientific">Babesia bovis</name>
    <dbReference type="NCBI Taxonomy" id="5865"/>
    <lineage>
        <taxon>Eukaryota</taxon>
        <taxon>Sar</taxon>
        <taxon>Alveolata</taxon>
        <taxon>Apicomplexa</taxon>
        <taxon>Aconoidasida</taxon>
        <taxon>Piroplasmida</taxon>
        <taxon>Babesiidae</taxon>
        <taxon>Babesia</taxon>
    </lineage>
</organism>
<comment type="pathway">
    <text evidence="2">Lipid metabolism; fatty acid biosynthesis.</text>
</comment>
<dbReference type="GO" id="GO:0102158">
    <property type="term" value="F:very-long-chain (3R)-3-hydroxyacyl-CoA dehydratase activity"/>
    <property type="evidence" value="ECO:0007669"/>
    <property type="project" value="UniProtKB-EC"/>
</dbReference>
<feature type="transmembrane region" description="Helical" evidence="13">
    <location>
        <begin position="121"/>
        <end position="140"/>
    </location>
</feature>
<dbReference type="GO" id="GO:0006633">
    <property type="term" value="P:fatty acid biosynthetic process"/>
    <property type="evidence" value="ECO:0007669"/>
    <property type="project" value="UniProtKB-UniPathway"/>
</dbReference>
<dbReference type="STRING" id="5865.A7ANR8"/>
<dbReference type="RefSeq" id="XP_001611770.1">
    <property type="nucleotide sequence ID" value="XM_001611720.1"/>
</dbReference>
<evidence type="ECO:0000256" key="6">
    <source>
        <dbReference type="ARBA" id="ARBA00022692"/>
    </source>
</evidence>